<protein>
    <submittedName>
        <fullName evidence="1">Uncharacterized protein</fullName>
    </submittedName>
</protein>
<gene>
    <name evidence="1" type="ORF">PACLA_8A049762</name>
</gene>
<evidence type="ECO:0000313" key="2">
    <source>
        <dbReference type="Proteomes" id="UP001152795"/>
    </source>
</evidence>
<accession>A0A6S7FKR3</accession>
<dbReference type="OrthoDB" id="6725193at2759"/>
<dbReference type="Proteomes" id="UP001152795">
    <property type="component" value="Unassembled WGS sequence"/>
</dbReference>
<dbReference type="EMBL" id="CACRXK020000283">
    <property type="protein sequence ID" value="CAB3980355.1"/>
    <property type="molecule type" value="Genomic_DNA"/>
</dbReference>
<keyword evidence="2" id="KW-1185">Reference proteome</keyword>
<evidence type="ECO:0000313" key="1">
    <source>
        <dbReference type="EMBL" id="CAB3980355.1"/>
    </source>
</evidence>
<comment type="caution">
    <text evidence="1">The sequence shown here is derived from an EMBL/GenBank/DDBJ whole genome shotgun (WGS) entry which is preliminary data.</text>
</comment>
<organism evidence="1 2">
    <name type="scientific">Paramuricea clavata</name>
    <name type="common">Red gorgonian</name>
    <name type="synonym">Violescent sea-whip</name>
    <dbReference type="NCBI Taxonomy" id="317549"/>
    <lineage>
        <taxon>Eukaryota</taxon>
        <taxon>Metazoa</taxon>
        <taxon>Cnidaria</taxon>
        <taxon>Anthozoa</taxon>
        <taxon>Octocorallia</taxon>
        <taxon>Malacalcyonacea</taxon>
        <taxon>Plexauridae</taxon>
        <taxon>Paramuricea</taxon>
    </lineage>
</organism>
<name>A0A6S7FKR3_PARCT</name>
<sequence>MSYLGILGKRFGIAAFQDIVVEAGIVAVGSINGVLSGKHYNRAISAHKLISEALERMRFKTFVDSLAEEEGECVTSLIKRLQDSFHSQTDFADILGSECVDKLAVKYN</sequence>
<reference evidence="1" key="1">
    <citation type="submission" date="2020-04" db="EMBL/GenBank/DDBJ databases">
        <authorList>
            <person name="Alioto T."/>
            <person name="Alioto T."/>
            <person name="Gomez Garrido J."/>
        </authorList>
    </citation>
    <scope>NUCLEOTIDE SEQUENCE</scope>
    <source>
        <strain evidence="1">A484AB</strain>
    </source>
</reference>
<dbReference type="AlphaFoldDB" id="A0A6S7FKR3"/>
<proteinExistence type="predicted"/>